<keyword evidence="8 16" id="KW-0227">DNA damage</keyword>
<dbReference type="EMBL" id="JAMPKK010000057">
    <property type="protein sequence ID" value="MEP0867011.1"/>
    <property type="molecule type" value="Genomic_DNA"/>
</dbReference>
<evidence type="ECO:0000259" key="19">
    <source>
        <dbReference type="SMART" id="SM00475"/>
    </source>
</evidence>
<dbReference type="InterPro" id="IPR008918">
    <property type="entry name" value="HhH2"/>
</dbReference>
<dbReference type="InterPro" id="IPR043502">
    <property type="entry name" value="DNA/RNA_pol_sf"/>
</dbReference>
<keyword evidence="7" id="KW-0540">Nuclease</keyword>
<dbReference type="Gene3D" id="3.40.50.1010">
    <property type="entry name" value="5'-nuclease"/>
    <property type="match status" value="1"/>
</dbReference>
<dbReference type="InterPro" id="IPR020045">
    <property type="entry name" value="DNA_polI_H3TH"/>
</dbReference>
<evidence type="ECO:0000256" key="17">
    <source>
        <dbReference type="SAM" id="MobiDB-lite"/>
    </source>
</evidence>
<comment type="catalytic activity">
    <reaction evidence="14 16">
        <text>DNA(n) + a 2'-deoxyribonucleoside 5'-triphosphate = DNA(n+1) + diphosphate</text>
        <dbReference type="Rhea" id="RHEA:22508"/>
        <dbReference type="Rhea" id="RHEA-COMP:17339"/>
        <dbReference type="Rhea" id="RHEA-COMP:17340"/>
        <dbReference type="ChEBI" id="CHEBI:33019"/>
        <dbReference type="ChEBI" id="CHEBI:61560"/>
        <dbReference type="ChEBI" id="CHEBI:173112"/>
        <dbReference type="EC" id="2.7.7.7"/>
    </reaction>
</comment>
<dbReference type="InterPro" id="IPR001098">
    <property type="entry name" value="DNA-dir_DNA_pol_A_palm_dom"/>
</dbReference>
<dbReference type="CDD" id="cd09898">
    <property type="entry name" value="H3TH_53EXO"/>
    <property type="match status" value="1"/>
</dbReference>
<dbReference type="InterPro" id="IPR036279">
    <property type="entry name" value="5-3_exonuclease_C_sf"/>
</dbReference>
<feature type="compositionally biased region" description="Basic and acidic residues" evidence="17">
    <location>
        <begin position="330"/>
        <end position="340"/>
    </location>
</feature>
<dbReference type="SMART" id="SM00475">
    <property type="entry name" value="53EXOc"/>
    <property type="match status" value="1"/>
</dbReference>
<dbReference type="SMART" id="SM00474">
    <property type="entry name" value="35EXOc"/>
    <property type="match status" value="1"/>
</dbReference>
<sequence length="987" mass="109522">MSQSTSASSQNRPLLILVDGHSLAFRSYFAFAKSRDGGLKTKTGVPTSVCFGFLKSLLEVIASQHPQAIAIAFDLGLPTFRHEADDTYKADRAETPEDFITDLKNLHELLDALNLPILTSPGYEADDVLGTLAVQASAAGYSVKIVTGDRDLFQLVDTAKEINVLYLGQTFWQRTSTAGPVEFGPAEVKQKLGILPEQVVDYKALCGDSSDNIPGVKGIGDKTAVKLLTDYGSLEGIYASLDEIKGAVKQKLETGKQEAYRSQHLAKIVLDVPLDFSLEDSHLKGFDAPVLKQQLEKLELNKFLSKISEIQLAFGGSDEEPNVEQVSSLPEEKGGQKPEDAQLEDEDGDLWFFSAADTEAAAKTDKNAASTITPQIIDTPEKLTQLVNQLKTCTDSASPVAWDTETDSLEPRDASLVGIGCCWGTDPTEIAYIPTAHKSGSNLDKTTVLEALRPILESNDYPKTLQNAKFDRLVLRFQGIKLSGVIFDTMLASYVLNPEDSHNLGDLVLRYLGLQISNYTDVVPKGKNIADLDIQTVAYYCGMQVYATFQLVPKLREKLKQVEALHKLLLEVEQPLEPVLAQMEYTGIRIDPVYLQTLSQQLETDLAAIEQQAYEAAGEKFNLGSPKQLSQLLFDKLKLDTKKSRKIATGYSTDAATLEKLQGDHPVVDAILEYRTLSKLKSTYVDALPLLMGKETGRVHTNFNQTGTTTGRLSSSNPNLQNIPIRTAFSRLIRKGFVPETGWLMVAADYSQIELRILAHLSKEPVLVEAYRQNEDIHSVTARLLFEKDTITSEERRLGKIINFGVIYGMGAARFAREAGVKATEGRLFIDRFNERYRKVFDYLEQVKREAIAHGYVETILGRRRYFNFEGGSLRKLKGSNPDDIKLDEFRRLGQSDAQLLRAAANAPIQGSSADIIKIAMVQLHEVLQNYQARLLLQVHDELVFEVPPSEWEELQMKIRSTMENAVSLSVPLLVDVRAGQNWMETK</sequence>
<evidence type="ECO:0000256" key="2">
    <source>
        <dbReference type="ARBA" id="ARBA00012417"/>
    </source>
</evidence>
<evidence type="ECO:0000313" key="22">
    <source>
        <dbReference type="Proteomes" id="UP001442494"/>
    </source>
</evidence>
<dbReference type="InterPro" id="IPR018320">
    <property type="entry name" value="DNA_polymerase_1"/>
</dbReference>
<dbReference type="InterPro" id="IPR002562">
    <property type="entry name" value="3'-5'_exonuclease_dom"/>
</dbReference>
<evidence type="ECO:0000256" key="5">
    <source>
        <dbReference type="ARBA" id="ARBA00022695"/>
    </source>
</evidence>
<name>A0ABV0JU76_9CYAN</name>
<dbReference type="Gene3D" id="1.20.1060.10">
    <property type="entry name" value="Taq DNA Polymerase, Chain T, domain 4"/>
    <property type="match status" value="1"/>
</dbReference>
<dbReference type="InterPro" id="IPR036397">
    <property type="entry name" value="RNaseH_sf"/>
</dbReference>
<dbReference type="InterPro" id="IPR002421">
    <property type="entry name" value="5-3_exonuclease"/>
</dbReference>
<feature type="domain" description="DNA-directed DNA polymerase family A palm" evidence="20">
    <location>
        <begin position="730"/>
        <end position="951"/>
    </location>
</feature>
<evidence type="ECO:0000256" key="6">
    <source>
        <dbReference type="ARBA" id="ARBA00022705"/>
    </source>
</evidence>
<evidence type="ECO:0000256" key="11">
    <source>
        <dbReference type="ARBA" id="ARBA00022932"/>
    </source>
</evidence>
<dbReference type="Gene3D" id="3.30.420.10">
    <property type="entry name" value="Ribonuclease H-like superfamily/Ribonuclease H"/>
    <property type="match status" value="1"/>
</dbReference>
<evidence type="ECO:0000256" key="8">
    <source>
        <dbReference type="ARBA" id="ARBA00022763"/>
    </source>
</evidence>
<proteinExistence type="inferred from homology"/>
<dbReference type="NCBIfam" id="TIGR00593">
    <property type="entry name" value="pola"/>
    <property type="match status" value="1"/>
</dbReference>
<keyword evidence="13 16" id="KW-0234">DNA repair</keyword>
<keyword evidence="22" id="KW-1185">Reference proteome</keyword>
<dbReference type="NCBIfam" id="NF004397">
    <property type="entry name" value="PRK05755.1"/>
    <property type="match status" value="1"/>
</dbReference>
<dbReference type="Gene3D" id="3.30.70.370">
    <property type="match status" value="1"/>
</dbReference>
<dbReference type="InterPro" id="IPR020046">
    <property type="entry name" value="5-3_exonucl_a-hlix_arch_N"/>
</dbReference>
<dbReference type="InterPro" id="IPR029060">
    <property type="entry name" value="PIN-like_dom_sf"/>
</dbReference>
<dbReference type="Pfam" id="PF00476">
    <property type="entry name" value="DNA_pol_A"/>
    <property type="match status" value="1"/>
</dbReference>
<evidence type="ECO:0000256" key="12">
    <source>
        <dbReference type="ARBA" id="ARBA00023125"/>
    </source>
</evidence>
<dbReference type="SUPFAM" id="SSF56672">
    <property type="entry name" value="DNA/RNA polymerases"/>
    <property type="match status" value="1"/>
</dbReference>
<protein>
    <recommendedName>
        <fullName evidence="3 15">DNA polymerase I</fullName>
        <ecNumber evidence="2 15">2.7.7.7</ecNumber>
    </recommendedName>
</protein>
<dbReference type="PANTHER" id="PTHR10133">
    <property type="entry name" value="DNA POLYMERASE I"/>
    <property type="match status" value="1"/>
</dbReference>
<keyword evidence="10 16" id="KW-0269">Exonuclease</keyword>
<evidence type="ECO:0000259" key="18">
    <source>
        <dbReference type="SMART" id="SM00474"/>
    </source>
</evidence>
<evidence type="ECO:0000256" key="7">
    <source>
        <dbReference type="ARBA" id="ARBA00022722"/>
    </source>
</evidence>
<dbReference type="InterPro" id="IPR012337">
    <property type="entry name" value="RNaseH-like_sf"/>
</dbReference>
<comment type="caution">
    <text evidence="21">The sequence shown here is derived from an EMBL/GenBank/DDBJ whole genome shotgun (WGS) entry which is preliminary data.</text>
</comment>
<gene>
    <name evidence="16 21" type="primary">polA</name>
    <name evidence="21" type="ORF">NDI37_21410</name>
</gene>
<dbReference type="SMART" id="SM00482">
    <property type="entry name" value="POLAc"/>
    <property type="match status" value="1"/>
</dbReference>
<feature type="domain" description="5'-3' exonuclease" evidence="19">
    <location>
        <begin position="11"/>
        <end position="284"/>
    </location>
</feature>
<dbReference type="SUPFAM" id="SSF88723">
    <property type="entry name" value="PIN domain-like"/>
    <property type="match status" value="1"/>
</dbReference>
<evidence type="ECO:0000259" key="20">
    <source>
        <dbReference type="SMART" id="SM00482"/>
    </source>
</evidence>
<dbReference type="Gene3D" id="1.10.150.20">
    <property type="entry name" value="5' to 3' exonuclease, C-terminal subdomain"/>
    <property type="match status" value="2"/>
</dbReference>
<organism evidence="21 22">
    <name type="scientific">Funiculus sociatus GB2-A5</name>
    <dbReference type="NCBI Taxonomy" id="2933946"/>
    <lineage>
        <taxon>Bacteria</taxon>
        <taxon>Bacillati</taxon>
        <taxon>Cyanobacteriota</taxon>
        <taxon>Cyanophyceae</taxon>
        <taxon>Coleofasciculales</taxon>
        <taxon>Coleofasciculaceae</taxon>
        <taxon>Funiculus</taxon>
    </lineage>
</organism>
<dbReference type="CDD" id="cd06139">
    <property type="entry name" value="DNA_polA_I_Ecoli_like_exo"/>
    <property type="match status" value="1"/>
</dbReference>
<evidence type="ECO:0000256" key="10">
    <source>
        <dbReference type="ARBA" id="ARBA00022839"/>
    </source>
</evidence>
<evidence type="ECO:0000313" key="21">
    <source>
        <dbReference type="EMBL" id="MEP0867011.1"/>
    </source>
</evidence>
<evidence type="ECO:0000256" key="1">
    <source>
        <dbReference type="ARBA" id="ARBA00007705"/>
    </source>
</evidence>
<keyword evidence="5 16" id="KW-0548">Nucleotidyltransferase</keyword>
<keyword evidence="11 16" id="KW-0239">DNA-directed DNA polymerase</keyword>
<evidence type="ECO:0000256" key="9">
    <source>
        <dbReference type="ARBA" id="ARBA00022801"/>
    </source>
</evidence>
<dbReference type="EC" id="2.7.7.7" evidence="2 15"/>
<evidence type="ECO:0000256" key="16">
    <source>
        <dbReference type="RuleBase" id="RU004460"/>
    </source>
</evidence>
<dbReference type="Pfam" id="PF01612">
    <property type="entry name" value="DNA_pol_A_exo1"/>
    <property type="match status" value="1"/>
</dbReference>
<keyword evidence="12 16" id="KW-0238">DNA-binding</keyword>
<feature type="domain" description="3'-5' exonuclease" evidence="18">
    <location>
        <begin position="374"/>
        <end position="560"/>
    </location>
</feature>
<dbReference type="SUPFAM" id="SSF47807">
    <property type="entry name" value="5' to 3' exonuclease, C-terminal subdomain"/>
    <property type="match status" value="1"/>
</dbReference>
<accession>A0ABV0JU76</accession>
<evidence type="ECO:0000256" key="13">
    <source>
        <dbReference type="ARBA" id="ARBA00023204"/>
    </source>
</evidence>
<dbReference type="Pfam" id="PF02739">
    <property type="entry name" value="5_3_exonuc_N"/>
    <property type="match status" value="1"/>
</dbReference>
<dbReference type="GO" id="GO:0003887">
    <property type="term" value="F:DNA-directed DNA polymerase activity"/>
    <property type="evidence" value="ECO:0007669"/>
    <property type="project" value="UniProtKB-EC"/>
</dbReference>
<dbReference type="SUPFAM" id="SSF53098">
    <property type="entry name" value="Ribonuclease H-like"/>
    <property type="match status" value="1"/>
</dbReference>
<keyword evidence="6 16" id="KW-0235">DNA replication</keyword>
<comment type="function">
    <text evidence="16">In addition to polymerase activity, this DNA polymerase exhibits 3'-5' and 5'-3' exonuclease activity.</text>
</comment>
<dbReference type="SMART" id="SM00279">
    <property type="entry name" value="HhH2"/>
    <property type="match status" value="1"/>
</dbReference>
<dbReference type="RefSeq" id="WP_190424532.1">
    <property type="nucleotide sequence ID" value="NZ_JAMPKK010000057.1"/>
</dbReference>
<dbReference type="PRINTS" id="PR00868">
    <property type="entry name" value="DNAPOLI"/>
</dbReference>
<evidence type="ECO:0000256" key="3">
    <source>
        <dbReference type="ARBA" id="ARBA00020311"/>
    </source>
</evidence>
<dbReference type="InterPro" id="IPR002298">
    <property type="entry name" value="DNA_polymerase_A"/>
</dbReference>
<keyword evidence="9 16" id="KW-0378">Hydrolase</keyword>
<dbReference type="CDD" id="cd08637">
    <property type="entry name" value="DNA_pol_A_pol_I_C"/>
    <property type="match status" value="1"/>
</dbReference>
<comment type="similarity">
    <text evidence="1 16">Belongs to the DNA polymerase type-A family.</text>
</comment>
<evidence type="ECO:0000256" key="4">
    <source>
        <dbReference type="ARBA" id="ARBA00022679"/>
    </source>
</evidence>
<keyword evidence="4 16" id="KW-0808">Transferase</keyword>
<dbReference type="Proteomes" id="UP001442494">
    <property type="component" value="Unassembled WGS sequence"/>
</dbReference>
<evidence type="ECO:0000256" key="15">
    <source>
        <dbReference type="NCBIfam" id="TIGR00593"/>
    </source>
</evidence>
<evidence type="ECO:0000256" key="14">
    <source>
        <dbReference type="ARBA" id="ARBA00049244"/>
    </source>
</evidence>
<dbReference type="Pfam" id="PF01367">
    <property type="entry name" value="5_3_exonuc"/>
    <property type="match status" value="1"/>
</dbReference>
<reference evidence="21 22" key="1">
    <citation type="submission" date="2022-04" db="EMBL/GenBank/DDBJ databases">
        <title>Positive selection, recombination, and allopatry shape intraspecific diversity of widespread and dominant cyanobacteria.</title>
        <authorList>
            <person name="Wei J."/>
            <person name="Shu W."/>
            <person name="Hu C."/>
        </authorList>
    </citation>
    <scope>NUCLEOTIDE SEQUENCE [LARGE SCALE GENOMIC DNA]</scope>
    <source>
        <strain evidence="21 22">GB2-A5</strain>
    </source>
</reference>
<dbReference type="PANTHER" id="PTHR10133:SF27">
    <property type="entry name" value="DNA POLYMERASE NU"/>
    <property type="match status" value="1"/>
</dbReference>
<feature type="region of interest" description="Disordered" evidence="17">
    <location>
        <begin position="315"/>
        <end position="343"/>
    </location>
</feature>
<dbReference type="CDD" id="cd09859">
    <property type="entry name" value="PIN_53EXO"/>
    <property type="match status" value="1"/>
</dbReference>